<feature type="compositionally biased region" description="Polar residues" evidence="1">
    <location>
        <begin position="161"/>
        <end position="179"/>
    </location>
</feature>
<name>A0A3S5A7Y8_9PLAT</name>
<dbReference type="Proteomes" id="UP000784294">
    <property type="component" value="Unassembled WGS sequence"/>
</dbReference>
<feature type="non-terminal residue" evidence="2">
    <location>
        <position position="269"/>
    </location>
</feature>
<sequence length="269" mass="28438">MTPNLNIRDTNHSNSTVAEGQLSCQSDGLASFPTITSAETSLKQKPKTPGPPNSCVPDPIEPLFASPYPLCPPWTGTPVLQLASLRRAAQRQLADAQSFWLFRTALASHLGLLGLVEQVFHLSGLPADALLLDWRTGRAEGRGQTFQLAPPFPPLAVISAHSRQSPSLPATGGTTWDTFSGSGPSVSSDASGLEQQRRESHCLAPQAHRSIKSDVSSLTASDTNQAHNVISSAVDHGDKASSKRGSTFIWVGPLGMATGGLEMPCSHTN</sequence>
<reference evidence="2" key="1">
    <citation type="submission" date="2018-11" db="EMBL/GenBank/DDBJ databases">
        <authorList>
            <consortium name="Pathogen Informatics"/>
        </authorList>
    </citation>
    <scope>NUCLEOTIDE SEQUENCE</scope>
</reference>
<feature type="compositionally biased region" description="Low complexity" evidence="1">
    <location>
        <begin position="180"/>
        <end position="192"/>
    </location>
</feature>
<comment type="caution">
    <text evidence="2">The sequence shown here is derived from an EMBL/GenBank/DDBJ whole genome shotgun (WGS) entry which is preliminary data.</text>
</comment>
<evidence type="ECO:0000313" key="2">
    <source>
        <dbReference type="EMBL" id="VEL30174.1"/>
    </source>
</evidence>
<protein>
    <submittedName>
        <fullName evidence="2">Uncharacterized protein</fullName>
    </submittedName>
</protein>
<proteinExistence type="predicted"/>
<evidence type="ECO:0000256" key="1">
    <source>
        <dbReference type="SAM" id="MobiDB-lite"/>
    </source>
</evidence>
<feature type="region of interest" description="Disordered" evidence="1">
    <location>
        <begin position="1"/>
        <end position="20"/>
    </location>
</feature>
<dbReference type="AlphaFoldDB" id="A0A3S5A7Y8"/>
<feature type="region of interest" description="Disordered" evidence="1">
    <location>
        <begin position="161"/>
        <end position="220"/>
    </location>
</feature>
<evidence type="ECO:0000313" key="3">
    <source>
        <dbReference type="Proteomes" id="UP000784294"/>
    </source>
</evidence>
<gene>
    <name evidence="2" type="ORF">PXEA_LOCUS23614</name>
</gene>
<keyword evidence="3" id="KW-1185">Reference proteome</keyword>
<organism evidence="2 3">
    <name type="scientific">Protopolystoma xenopodis</name>
    <dbReference type="NCBI Taxonomy" id="117903"/>
    <lineage>
        <taxon>Eukaryota</taxon>
        <taxon>Metazoa</taxon>
        <taxon>Spiralia</taxon>
        <taxon>Lophotrochozoa</taxon>
        <taxon>Platyhelminthes</taxon>
        <taxon>Monogenea</taxon>
        <taxon>Polyopisthocotylea</taxon>
        <taxon>Polystomatidea</taxon>
        <taxon>Polystomatidae</taxon>
        <taxon>Protopolystoma</taxon>
    </lineage>
</organism>
<dbReference type="EMBL" id="CAAALY010110092">
    <property type="protein sequence ID" value="VEL30174.1"/>
    <property type="molecule type" value="Genomic_DNA"/>
</dbReference>
<accession>A0A3S5A7Y8</accession>